<dbReference type="InterPro" id="IPR013655">
    <property type="entry name" value="PAS_fold_3"/>
</dbReference>
<feature type="transmembrane region" description="Helical" evidence="10">
    <location>
        <begin position="281"/>
        <end position="299"/>
    </location>
</feature>
<name>A0ABV3RJU6_9RHOB</name>
<dbReference type="PROSITE" id="PS50113">
    <property type="entry name" value="PAC"/>
    <property type="match status" value="2"/>
</dbReference>
<dbReference type="InterPro" id="IPR000700">
    <property type="entry name" value="PAS-assoc_C"/>
</dbReference>
<evidence type="ECO:0000256" key="1">
    <source>
        <dbReference type="ARBA" id="ARBA00000085"/>
    </source>
</evidence>
<evidence type="ECO:0000313" key="16">
    <source>
        <dbReference type="Proteomes" id="UP001556098"/>
    </source>
</evidence>
<dbReference type="Pfam" id="PF03924">
    <property type="entry name" value="CHASE"/>
    <property type="match status" value="1"/>
</dbReference>
<feature type="domain" description="CHASE" evidence="14">
    <location>
        <begin position="52"/>
        <end position="267"/>
    </location>
</feature>
<dbReference type="Gene3D" id="3.40.50.2300">
    <property type="match status" value="1"/>
</dbReference>
<dbReference type="SUPFAM" id="SSF47384">
    <property type="entry name" value="Homodimeric domain of signal transducing histidine kinase"/>
    <property type="match status" value="1"/>
</dbReference>
<dbReference type="PRINTS" id="PR00344">
    <property type="entry name" value="BCTRLSENSOR"/>
</dbReference>
<feature type="domain" description="PAS" evidence="12">
    <location>
        <begin position="325"/>
        <end position="367"/>
    </location>
</feature>
<evidence type="ECO:0000256" key="7">
    <source>
        <dbReference type="ARBA" id="ARBA00022777"/>
    </source>
</evidence>
<dbReference type="SMART" id="SM00387">
    <property type="entry name" value="HATPase_c"/>
    <property type="match status" value="1"/>
</dbReference>
<evidence type="ECO:0000256" key="4">
    <source>
        <dbReference type="ARBA" id="ARBA00022553"/>
    </source>
</evidence>
<dbReference type="Gene3D" id="1.10.287.130">
    <property type="match status" value="1"/>
</dbReference>
<dbReference type="InterPro" id="IPR036097">
    <property type="entry name" value="HisK_dim/P_sf"/>
</dbReference>
<dbReference type="PROSITE" id="PS50112">
    <property type="entry name" value="PAS"/>
    <property type="match status" value="2"/>
</dbReference>
<dbReference type="InterPro" id="IPR000014">
    <property type="entry name" value="PAS"/>
</dbReference>
<organism evidence="15 16">
    <name type="scientific">Sulfitobacter sediminis</name>
    <dbReference type="NCBI Taxonomy" id="3234186"/>
    <lineage>
        <taxon>Bacteria</taxon>
        <taxon>Pseudomonadati</taxon>
        <taxon>Pseudomonadota</taxon>
        <taxon>Alphaproteobacteria</taxon>
        <taxon>Rhodobacterales</taxon>
        <taxon>Roseobacteraceae</taxon>
        <taxon>Sulfitobacter</taxon>
    </lineage>
</organism>
<evidence type="ECO:0000259" key="13">
    <source>
        <dbReference type="PROSITE" id="PS50113"/>
    </source>
</evidence>
<keyword evidence="9 10" id="KW-0472">Membrane</keyword>
<keyword evidence="16" id="KW-1185">Reference proteome</keyword>
<feature type="domain" description="PAC" evidence="13">
    <location>
        <begin position="512"/>
        <end position="565"/>
    </location>
</feature>
<dbReference type="EC" id="2.7.13.3" evidence="3"/>
<evidence type="ECO:0000259" key="11">
    <source>
        <dbReference type="PROSITE" id="PS50109"/>
    </source>
</evidence>
<evidence type="ECO:0000313" key="15">
    <source>
        <dbReference type="EMBL" id="MEW9919237.1"/>
    </source>
</evidence>
<feature type="domain" description="PAC" evidence="13">
    <location>
        <begin position="642"/>
        <end position="694"/>
    </location>
</feature>
<accession>A0ABV3RJU6</accession>
<dbReference type="Gene3D" id="3.30.450.350">
    <property type="entry name" value="CHASE domain"/>
    <property type="match status" value="1"/>
</dbReference>
<dbReference type="Proteomes" id="UP001556098">
    <property type="component" value="Unassembled WGS sequence"/>
</dbReference>
<keyword evidence="5" id="KW-0808">Transferase</keyword>
<dbReference type="InterPro" id="IPR042240">
    <property type="entry name" value="CHASE_sf"/>
</dbReference>
<gene>
    <name evidence="15" type="ORF">AB2B41_06460</name>
</gene>
<keyword evidence="8 10" id="KW-1133">Transmembrane helix</keyword>
<dbReference type="PROSITE" id="PS50839">
    <property type="entry name" value="CHASE"/>
    <property type="match status" value="1"/>
</dbReference>
<evidence type="ECO:0000256" key="10">
    <source>
        <dbReference type="SAM" id="Phobius"/>
    </source>
</evidence>
<evidence type="ECO:0000256" key="3">
    <source>
        <dbReference type="ARBA" id="ARBA00012438"/>
    </source>
</evidence>
<feature type="domain" description="PAS" evidence="12">
    <location>
        <begin position="566"/>
        <end position="637"/>
    </location>
</feature>
<dbReference type="Gene3D" id="3.30.450.20">
    <property type="entry name" value="PAS domain"/>
    <property type="match status" value="3"/>
</dbReference>
<sequence>MTAILCTSSVNYNQALASGEFERATVGTFDALKNRMRTYLQSLNGAAAFLSASDHVSATDFDNYVDTLEIAEFLPGINGIGFIEPIRSGDEDALKARMAAMGTPGLEIHPDTMGDERFVIVRISPLGPNKEALGLDITFEGGRRNAANESRATGEPRLTPRILLVQDATKKPGFLLLRPLYWEESLAQARPAGASGFRGWVYAPFVGTNLLSNLSDAEGNSFHFAVFDGITTDRDAIIYASGGEDVFSGDYSTRYEFDSFGRTWTVLFVSTPEFDSAVSSAIPFTIAIAGLLLTVMLVFTMRNMRIRSEALSELAAMRTREISARERENGSVIENAVTAVLILDAKDRILFANQAAQNCFGYDGAEITALRFQDIVTDIEGSGEHHNAVGVTKAGSGLVLDVQRNSWSTSEGVGRTTAIVRDLTAEHAAQAEIRKTKTSYDLALQGARIGVFDIDLETGKSDVSDSWRDLMGVPRGVDLDTQQEFLSRIHPDDLPILQAADAGCIEGRTPRSISEFRMAFPNDEWRWMRSDAVIVERDARGKALRMIGTQTDVTELRHSRNALEVSEQRFRQVLAAAPIGMALMDDEGRFTGVNQAFCNLVGREEEAMLRDVSISDILPSEELKKIYQGVMGLMNGELGGIYTAEHRLRNARGEELWGLLNISWTYDKNLGNNVFIAQVNDITDQKKLEQTKNEFVATVSHELRTPLTSIKGALGLILASEKNDLSAANHRLIEIARSNTDRLTAIVNDILDLEKISSGEVNFDFAPLDLNMLIVQSAKEMTPFAITHKNTLTVDVPDTPLWVNGDLGRTKQVLFNLISNACKYSDEDSAVVVKAEMLDGRAIVYVQNTGPGVPENFKPKMFGAFSQADASDTRARGGTGLGLNITRQIVRRHGGEIGFESIPNKVTVFWFTYPIALTPADQTLPVATAVPSRSDQDEKLRVLHLEDDEDFAEILRSGLGPIADITHVRSVPRARAALEKNSYEVLIVDCSHAEGDVLGLLDEIHKSQDDIRVVGLSADPSARNDRRLYADLEKSRTDLDTLARYVCGDVARAS</sequence>
<evidence type="ECO:0000256" key="5">
    <source>
        <dbReference type="ARBA" id="ARBA00022679"/>
    </source>
</evidence>
<protein>
    <recommendedName>
        <fullName evidence="3">histidine kinase</fullName>
        <ecNumber evidence="3">2.7.13.3</ecNumber>
    </recommendedName>
</protein>
<dbReference type="SMART" id="SM01079">
    <property type="entry name" value="CHASE"/>
    <property type="match status" value="1"/>
</dbReference>
<dbReference type="CDD" id="cd00082">
    <property type="entry name" value="HisKA"/>
    <property type="match status" value="1"/>
</dbReference>
<dbReference type="SUPFAM" id="SSF55785">
    <property type="entry name" value="PYP-like sensor domain (PAS domain)"/>
    <property type="match status" value="3"/>
</dbReference>
<feature type="domain" description="Histidine kinase" evidence="11">
    <location>
        <begin position="698"/>
        <end position="917"/>
    </location>
</feature>
<reference evidence="15 16" key="1">
    <citation type="submission" date="2024-07" db="EMBL/GenBank/DDBJ databases">
        <title>Marimonas sp.nov., isolated from tidal-flat sediment.</title>
        <authorList>
            <person name="Jayan J.N."/>
            <person name="Lee S.S."/>
        </authorList>
    </citation>
    <scope>NUCLEOTIDE SEQUENCE [LARGE SCALE GENOMIC DNA]</scope>
    <source>
        <strain evidence="15 16">MJW-29</strain>
    </source>
</reference>
<evidence type="ECO:0000259" key="12">
    <source>
        <dbReference type="PROSITE" id="PS50112"/>
    </source>
</evidence>
<dbReference type="Pfam" id="PF08447">
    <property type="entry name" value="PAS_3"/>
    <property type="match status" value="1"/>
</dbReference>
<dbReference type="NCBIfam" id="TIGR00229">
    <property type="entry name" value="sensory_box"/>
    <property type="match status" value="1"/>
</dbReference>
<dbReference type="Pfam" id="PF00512">
    <property type="entry name" value="HisKA"/>
    <property type="match status" value="1"/>
</dbReference>
<comment type="catalytic activity">
    <reaction evidence="1">
        <text>ATP + protein L-histidine = ADP + protein N-phospho-L-histidine.</text>
        <dbReference type="EC" id="2.7.13.3"/>
    </reaction>
</comment>
<dbReference type="InterPro" id="IPR035965">
    <property type="entry name" value="PAS-like_dom_sf"/>
</dbReference>
<evidence type="ECO:0000256" key="8">
    <source>
        <dbReference type="ARBA" id="ARBA00022989"/>
    </source>
</evidence>
<dbReference type="CDD" id="cd00130">
    <property type="entry name" value="PAS"/>
    <property type="match status" value="1"/>
</dbReference>
<dbReference type="InterPro" id="IPR011006">
    <property type="entry name" value="CheY-like_superfamily"/>
</dbReference>
<dbReference type="InterPro" id="IPR005467">
    <property type="entry name" value="His_kinase_dom"/>
</dbReference>
<evidence type="ECO:0000256" key="9">
    <source>
        <dbReference type="ARBA" id="ARBA00023136"/>
    </source>
</evidence>
<evidence type="ECO:0000256" key="6">
    <source>
        <dbReference type="ARBA" id="ARBA00022692"/>
    </source>
</evidence>
<dbReference type="Pfam" id="PF13188">
    <property type="entry name" value="PAS_8"/>
    <property type="match status" value="2"/>
</dbReference>
<dbReference type="Gene3D" id="3.30.565.10">
    <property type="entry name" value="Histidine kinase-like ATPase, C-terminal domain"/>
    <property type="match status" value="1"/>
</dbReference>
<dbReference type="SMART" id="SM00091">
    <property type="entry name" value="PAS"/>
    <property type="match status" value="3"/>
</dbReference>
<dbReference type="SUPFAM" id="SSF52172">
    <property type="entry name" value="CheY-like"/>
    <property type="match status" value="1"/>
</dbReference>
<dbReference type="InterPro" id="IPR003594">
    <property type="entry name" value="HATPase_dom"/>
</dbReference>
<proteinExistence type="predicted"/>
<dbReference type="InterPro" id="IPR003661">
    <property type="entry name" value="HisK_dim/P_dom"/>
</dbReference>
<dbReference type="Pfam" id="PF02518">
    <property type="entry name" value="HATPase_c"/>
    <property type="match status" value="1"/>
</dbReference>
<keyword evidence="6 10" id="KW-0812">Transmembrane</keyword>
<comment type="caution">
    <text evidence="15">The sequence shown here is derived from an EMBL/GenBank/DDBJ whole genome shotgun (WGS) entry which is preliminary data.</text>
</comment>
<dbReference type="PANTHER" id="PTHR43047:SF72">
    <property type="entry name" value="OSMOSENSING HISTIDINE PROTEIN KINASE SLN1"/>
    <property type="match status" value="1"/>
</dbReference>
<dbReference type="SUPFAM" id="SSF55874">
    <property type="entry name" value="ATPase domain of HSP90 chaperone/DNA topoisomerase II/histidine kinase"/>
    <property type="match status" value="1"/>
</dbReference>
<dbReference type="InterPro" id="IPR036890">
    <property type="entry name" value="HATPase_C_sf"/>
</dbReference>
<evidence type="ECO:0000256" key="2">
    <source>
        <dbReference type="ARBA" id="ARBA00004370"/>
    </source>
</evidence>
<keyword evidence="4" id="KW-0597">Phosphoprotein</keyword>
<evidence type="ECO:0000259" key="14">
    <source>
        <dbReference type="PROSITE" id="PS50839"/>
    </source>
</evidence>
<comment type="subcellular location">
    <subcellularLocation>
        <location evidence="2">Membrane</location>
    </subcellularLocation>
</comment>
<dbReference type="SMART" id="SM00086">
    <property type="entry name" value="PAC"/>
    <property type="match status" value="2"/>
</dbReference>
<dbReference type="RefSeq" id="WP_367876943.1">
    <property type="nucleotide sequence ID" value="NZ_JBFNXX010000004.1"/>
</dbReference>
<dbReference type="PROSITE" id="PS50109">
    <property type="entry name" value="HIS_KIN"/>
    <property type="match status" value="1"/>
</dbReference>
<dbReference type="InterPro" id="IPR004358">
    <property type="entry name" value="Sig_transdc_His_kin-like_C"/>
</dbReference>
<dbReference type="PANTHER" id="PTHR43047">
    <property type="entry name" value="TWO-COMPONENT HISTIDINE PROTEIN KINASE"/>
    <property type="match status" value="1"/>
</dbReference>
<dbReference type="InterPro" id="IPR001610">
    <property type="entry name" value="PAC"/>
</dbReference>
<dbReference type="EMBL" id="JBFNXX010000004">
    <property type="protein sequence ID" value="MEW9919237.1"/>
    <property type="molecule type" value="Genomic_DNA"/>
</dbReference>
<dbReference type="SMART" id="SM00388">
    <property type="entry name" value="HisKA"/>
    <property type="match status" value="1"/>
</dbReference>
<dbReference type="InterPro" id="IPR006189">
    <property type="entry name" value="CHASE_dom"/>
</dbReference>
<keyword evidence="7" id="KW-0418">Kinase</keyword>